<gene>
    <name evidence="2" type="ORF">NF27_EQ00030</name>
</gene>
<keyword evidence="1" id="KW-0812">Transmembrane</keyword>
<keyword evidence="3" id="KW-1185">Reference proteome</keyword>
<keyword evidence="1" id="KW-1133">Transmembrane helix</keyword>
<dbReference type="AlphaFoldDB" id="A0A0C1MYY0"/>
<accession>A0A0C1MYY0</accession>
<dbReference type="RefSeq" id="WP_039456793.1">
    <property type="nucleotide sequence ID" value="NZ_JSWE01000116.1"/>
</dbReference>
<protein>
    <submittedName>
        <fullName evidence="2">Uncharacterized protein</fullName>
    </submittedName>
</protein>
<dbReference type="Proteomes" id="UP000031258">
    <property type="component" value="Unassembled WGS sequence"/>
</dbReference>
<name>A0A0C1MYY0_9RICK</name>
<evidence type="ECO:0000256" key="1">
    <source>
        <dbReference type="SAM" id="Phobius"/>
    </source>
</evidence>
<feature type="transmembrane region" description="Helical" evidence="1">
    <location>
        <begin position="42"/>
        <end position="60"/>
    </location>
</feature>
<proteinExistence type="predicted"/>
<organism evidence="2 3">
    <name type="scientific">Candidatus Jidaibacter acanthamoebae</name>
    <dbReference type="NCBI Taxonomy" id="86105"/>
    <lineage>
        <taxon>Bacteria</taxon>
        <taxon>Pseudomonadati</taxon>
        <taxon>Pseudomonadota</taxon>
        <taxon>Alphaproteobacteria</taxon>
        <taxon>Rickettsiales</taxon>
        <taxon>Candidatus Midichloriaceae</taxon>
        <taxon>Candidatus Jidaibacter</taxon>
    </lineage>
</organism>
<reference evidence="2 3" key="1">
    <citation type="submission" date="2014-11" db="EMBL/GenBank/DDBJ databases">
        <title>A Rickettsiales Symbiont of Amoebae With Ancient Features.</title>
        <authorList>
            <person name="Schulz F."/>
            <person name="Martijn J."/>
            <person name="Wascher F."/>
            <person name="Kostanjsek R."/>
            <person name="Ettema T.J."/>
            <person name="Horn M."/>
        </authorList>
    </citation>
    <scope>NUCLEOTIDE SEQUENCE [LARGE SCALE GENOMIC DNA]</scope>
    <source>
        <strain evidence="2 3">UWC36</strain>
    </source>
</reference>
<sequence>MRNNIISLKNASHLSFAALALLEVNNLGIISSELLSSYSTTYLYPALAVGTIILGALNVYRSAKNIDECLKSFRDRYSANFDDYSNPLAQAVEQDFKSSIDINQLGENIIKLGSTTAFFIATTAIFNIGYFPLLFCTSIAHLNLVVFNDKTDALLKAYIPEEHLKIFNQDTFASRVLNKLSSTLMLQ</sequence>
<keyword evidence="1" id="KW-0472">Membrane</keyword>
<dbReference type="EMBL" id="JSWE01000116">
    <property type="protein sequence ID" value="KIE05166.1"/>
    <property type="molecule type" value="Genomic_DNA"/>
</dbReference>
<dbReference type="OrthoDB" id="9837168at2"/>
<comment type="caution">
    <text evidence="2">The sequence shown here is derived from an EMBL/GenBank/DDBJ whole genome shotgun (WGS) entry which is preliminary data.</text>
</comment>
<evidence type="ECO:0000313" key="2">
    <source>
        <dbReference type="EMBL" id="KIE05166.1"/>
    </source>
</evidence>
<evidence type="ECO:0000313" key="3">
    <source>
        <dbReference type="Proteomes" id="UP000031258"/>
    </source>
</evidence>